<evidence type="ECO:0000256" key="9">
    <source>
        <dbReference type="ARBA" id="ARBA00023136"/>
    </source>
</evidence>
<name>A0A7S1TBE9_9RHOD</name>
<comment type="subcellular location">
    <subcellularLocation>
        <location evidence="2 10">Endoplasmic reticulum membrane</location>
        <topology evidence="2 10">Single-pass type I membrane protein</topology>
    </subcellularLocation>
</comment>
<evidence type="ECO:0000256" key="8">
    <source>
        <dbReference type="ARBA" id="ARBA00022989"/>
    </source>
</evidence>
<keyword evidence="6" id="KW-0732">Signal</keyword>
<evidence type="ECO:0000256" key="3">
    <source>
        <dbReference type="ARBA" id="ARBA00004922"/>
    </source>
</evidence>
<comment type="pathway">
    <text evidence="3 10">Protein modification; protein glycosylation.</text>
</comment>
<evidence type="ECO:0000256" key="1">
    <source>
        <dbReference type="ARBA" id="ARBA00002791"/>
    </source>
</evidence>
<dbReference type="EMBL" id="HBGH01007050">
    <property type="protein sequence ID" value="CAD9231664.1"/>
    <property type="molecule type" value="Transcribed_RNA"/>
</dbReference>
<accession>A0A7S1TBE9</accession>
<evidence type="ECO:0000256" key="5">
    <source>
        <dbReference type="ARBA" id="ARBA00022692"/>
    </source>
</evidence>
<feature type="region of interest" description="Disordered" evidence="11">
    <location>
        <begin position="1"/>
        <end position="21"/>
    </location>
</feature>
<evidence type="ECO:0000313" key="12">
    <source>
        <dbReference type="EMBL" id="CAD9231664.1"/>
    </source>
</evidence>
<feature type="transmembrane region" description="Helical" evidence="10">
    <location>
        <begin position="348"/>
        <end position="370"/>
    </location>
</feature>
<keyword evidence="9 10" id="KW-0472">Membrane</keyword>
<sequence>MTGKGRDWLEMRESGPGDEAQEEYVARLTRPIAPGESVTLDIEETLFGAMKPVPSAIREGEDQYMAFLDSFYFYSPYQTVDMKTEITLPMSKVTKISDQVQPASQSGKVITLGPYSNVPPRSFEVFHVRFMQPHAIVSARQLHKHFWVSQWGKIRVLEEYVVANVGPKVNYEVRRLGESKPTFDGVTAHLPKQASDVFYRDDVGNITTSNLRRPGKGHRVLEMKFRFPLYGGWKIAFSYGYNLPLVNFLEQITGKQRYRVKLNFEPSIVDDMDVENYALSVTLPEGSSDIVMDLPRGLILNSKDKRLTFPTLSYVGSPTLQYETKYIRARSAEHPYLYIQYTYPRWNLFRAPIALIIVFMAMFAIALGYGRLEQLLRLQKTMSQPLQTDDFKKKN</sequence>
<comment type="subunit">
    <text evidence="10">Component of the oligosaccharyltransferase (OST) complex.</text>
</comment>
<keyword evidence="5 10" id="KW-0812">Transmembrane</keyword>
<gene>
    <name evidence="12" type="ORF">CCAE0312_LOCUS3742</name>
</gene>
<comment type="function">
    <text evidence="1 10">Subunit of the oligosaccharyl transferase (OST) complex that catalyzes the initial transfer of a defined glycan (Glc(3)Man(9)GlcNAc(2) in eukaryotes) from the lipid carrier dolichol-pyrophosphate to an asparagine residue within an Asn-X-Ser/Thr consensus motif in nascent polypeptide chains, the first step in protein N-glycosylation. N-glycosylation occurs cotranslationally and the complex associates with the Sec61 complex at the channel-forming translocon complex that mediates protein translocation across the endoplasmic reticulum (ER). All subunits are required for a maximal enzyme activity.</text>
</comment>
<evidence type="ECO:0000256" key="10">
    <source>
        <dbReference type="RuleBase" id="RU361143"/>
    </source>
</evidence>
<protein>
    <recommendedName>
        <fullName evidence="10">Dolichyl-diphosphooligosaccharide--protein glycosyltransferase subunit 1</fullName>
    </recommendedName>
</protein>
<organism evidence="12">
    <name type="scientific">Compsopogon caeruleus</name>
    <dbReference type="NCBI Taxonomy" id="31354"/>
    <lineage>
        <taxon>Eukaryota</taxon>
        <taxon>Rhodophyta</taxon>
        <taxon>Compsopogonophyceae</taxon>
        <taxon>Compsopogonales</taxon>
        <taxon>Compsopogonaceae</taxon>
        <taxon>Compsopogon</taxon>
    </lineage>
</organism>
<feature type="compositionally biased region" description="Basic and acidic residues" evidence="11">
    <location>
        <begin position="1"/>
        <end position="15"/>
    </location>
</feature>
<dbReference type="PANTHER" id="PTHR21049:SF0">
    <property type="entry name" value="DOLICHYL-DIPHOSPHOOLIGOSACCHARIDE--PROTEIN GLYCOSYLTRANSFERASE SUBUNIT 1"/>
    <property type="match status" value="1"/>
</dbReference>
<dbReference type="GO" id="GO:0008250">
    <property type="term" value="C:oligosaccharyltransferase complex"/>
    <property type="evidence" value="ECO:0007669"/>
    <property type="project" value="UniProtKB-UniRule"/>
</dbReference>
<comment type="similarity">
    <text evidence="4 10">Belongs to the OST1 family.</text>
</comment>
<evidence type="ECO:0000256" key="11">
    <source>
        <dbReference type="SAM" id="MobiDB-lite"/>
    </source>
</evidence>
<dbReference type="GO" id="GO:0018279">
    <property type="term" value="P:protein N-linked glycosylation via asparagine"/>
    <property type="evidence" value="ECO:0007669"/>
    <property type="project" value="TreeGrafter"/>
</dbReference>
<evidence type="ECO:0000256" key="2">
    <source>
        <dbReference type="ARBA" id="ARBA00004115"/>
    </source>
</evidence>
<dbReference type="Pfam" id="PF04597">
    <property type="entry name" value="Ribophorin_I"/>
    <property type="match status" value="1"/>
</dbReference>
<proteinExistence type="inferred from homology"/>
<evidence type="ECO:0000256" key="4">
    <source>
        <dbReference type="ARBA" id="ARBA00008905"/>
    </source>
</evidence>
<dbReference type="InterPro" id="IPR007676">
    <property type="entry name" value="Ribophorin_I"/>
</dbReference>
<keyword evidence="7 10" id="KW-0256">Endoplasmic reticulum</keyword>
<dbReference type="AlphaFoldDB" id="A0A7S1TBE9"/>
<evidence type="ECO:0000256" key="6">
    <source>
        <dbReference type="ARBA" id="ARBA00022729"/>
    </source>
</evidence>
<dbReference type="UniPathway" id="UPA00378"/>
<reference evidence="12" key="1">
    <citation type="submission" date="2021-01" db="EMBL/GenBank/DDBJ databases">
        <authorList>
            <person name="Corre E."/>
            <person name="Pelletier E."/>
            <person name="Niang G."/>
            <person name="Scheremetjew M."/>
            <person name="Finn R."/>
            <person name="Kale V."/>
            <person name="Holt S."/>
            <person name="Cochrane G."/>
            <person name="Meng A."/>
            <person name="Brown T."/>
            <person name="Cohen L."/>
        </authorList>
    </citation>
    <scope>NUCLEOTIDE SEQUENCE</scope>
    <source>
        <strain evidence="12">SAG 36.94</strain>
    </source>
</reference>
<evidence type="ECO:0000256" key="7">
    <source>
        <dbReference type="ARBA" id="ARBA00022824"/>
    </source>
</evidence>
<keyword evidence="8 10" id="KW-1133">Transmembrane helix</keyword>
<dbReference type="PANTHER" id="PTHR21049">
    <property type="entry name" value="RIBOPHORIN I"/>
    <property type="match status" value="1"/>
</dbReference>